<dbReference type="AlphaFoldDB" id="A0A269XMN7"/>
<accession>A0A269XMN7</accession>
<feature type="non-terminal residue" evidence="1">
    <location>
        <position position="217"/>
    </location>
</feature>
<feature type="non-terminal residue" evidence="1">
    <location>
        <position position="1"/>
    </location>
</feature>
<evidence type="ECO:0000313" key="2">
    <source>
        <dbReference type="Proteomes" id="UP000216151"/>
    </source>
</evidence>
<dbReference type="Pfam" id="PF07507">
    <property type="entry name" value="WavE"/>
    <property type="match status" value="1"/>
</dbReference>
<dbReference type="RefSeq" id="WP_218831263.1">
    <property type="nucleotide sequence ID" value="NZ_NCXK01000115.1"/>
</dbReference>
<comment type="caution">
    <text evidence="1">The sequence shown here is derived from an EMBL/GenBank/DDBJ whole genome shotgun (WGS) entry which is preliminary data.</text>
</comment>
<gene>
    <name evidence="1" type="ORF">B8X00_14305</name>
</gene>
<keyword evidence="2" id="KW-1185">Reference proteome</keyword>
<evidence type="ECO:0000313" key="1">
    <source>
        <dbReference type="EMBL" id="PAK74399.1"/>
    </source>
</evidence>
<reference evidence="1 2" key="1">
    <citation type="submission" date="2017-04" db="EMBL/GenBank/DDBJ databases">
        <title>Kefir bacterial isolates.</title>
        <authorList>
            <person name="Kim Y."/>
            <person name="Blasche S."/>
            <person name="Patil K.R."/>
        </authorList>
    </citation>
    <scope>NUCLEOTIDE SEQUENCE [LARGE SCALE GENOMIC DNA]</scope>
    <source>
        <strain evidence="1 2">KR</strain>
    </source>
</reference>
<dbReference type="Proteomes" id="UP000216151">
    <property type="component" value="Unassembled WGS sequence"/>
</dbReference>
<proteinExistence type="predicted"/>
<sequence length="217" mass="25115">QDGELLSIVIQGSWLSKNIQDSALICRHWRQMFPKAEIIVSVSTSDFIDFSLNTDERICLEVACASFKIDTTRREALKILFNAADIIVKAHDELPLPSIKSDTQGLNHVNLQIQASKAGLNHVSRKYTLRIRSDLCLMSKNFLKVYKKHALKTRASYSTFTQRILIPEIFTINPLTLYRMPFHYSDWFHFGLSKDIKNLWKEVRNVSFADSIHYENH</sequence>
<organism evidence="1 2">
    <name type="scientific">Acetobacter fabarum</name>
    <dbReference type="NCBI Taxonomy" id="483199"/>
    <lineage>
        <taxon>Bacteria</taxon>
        <taxon>Pseudomonadati</taxon>
        <taxon>Pseudomonadota</taxon>
        <taxon>Alphaproteobacteria</taxon>
        <taxon>Acetobacterales</taxon>
        <taxon>Acetobacteraceae</taxon>
        <taxon>Acetobacter</taxon>
    </lineage>
</organism>
<dbReference type="EMBL" id="NCXK01000115">
    <property type="protein sequence ID" value="PAK74399.1"/>
    <property type="molecule type" value="Genomic_DNA"/>
</dbReference>
<name>A0A269XMN7_9PROT</name>
<dbReference type="InterPro" id="IPR011122">
    <property type="entry name" value="WavE"/>
</dbReference>
<protein>
    <submittedName>
        <fullName evidence="1">Uncharacterized protein</fullName>
    </submittedName>
</protein>